<feature type="region of interest" description="Disordered" evidence="1">
    <location>
        <begin position="39"/>
        <end position="94"/>
    </location>
</feature>
<reference evidence="3" key="1">
    <citation type="submission" date="2014-09" db="EMBL/GenBank/DDBJ databases">
        <authorList>
            <person name="Sharma Rahul"/>
            <person name="Thines Marco"/>
        </authorList>
    </citation>
    <scope>NUCLEOTIDE SEQUENCE [LARGE SCALE GENOMIC DNA]</scope>
</reference>
<dbReference type="RefSeq" id="XP_024585772.1">
    <property type="nucleotide sequence ID" value="XM_024720588.1"/>
</dbReference>
<evidence type="ECO:0000256" key="1">
    <source>
        <dbReference type="SAM" id="MobiDB-lite"/>
    </source>
</evidence>
<keyword evidence="3" id="KW-1185">Reference proteome</keyword>
<dbReference type="EMBL" id="CCYD01003055">
    <property type="protein sequence ID" value="CEG49403.1"/>
    <property type="molecule type" value="Genomic_DNA"/>
</dbReference>
<dbReference type="AlphaFoldDB" id="A0A0N7L8B4"/>
<sequence>MVIMMATYTEISVSLYIPTTFAFKGAAMEVDNEQVTKRLLSERNDDYDQGSGDSNIEDKDGNEEFRHHDDDSANSLPMETSSSTLPAPSSDDANNESLLISLLRSWIA</sequence>
<name>A0A0N7L8B4_PLAHL</name>
<feature type="compositionally biased region" description="Polar residues" evidence="1">
    <location>
        <begin position="73"/>
        <end position="94"/>
    </location>
</feature>
<evidence type="ECO:0000313" key="2">
    <source>
        <dbReference type="EMBL" id="CEG49403.1"/>
    </source>
</evidence>
<dbReference type="GeneID" id="36402222"/>
<proteinExistence type="predicted"/>
<protein>
    <submittedName>
        <fullName evidence="2">Uncharacterized protein</fullName>
    </submittedName>
</protein>
<evidence type="ECO:0000313" key="3">
    <source>
        <dbReference type="Proteomes" id="UP000054928"/>
    </source>
</evidence>
<feature type="compositionally biased region" description="Basic and acidic residues" evidence="1">
    <location>
        <begin position="56"/>
        <end position="71"/>
    </location>
</feature>
<organism evidence="2 3">
    <name type="scientific">Plasmopara halstedii</name>
    <name type="common">Downy mildew of sunflower</name>
    <dbReference type="NCBI Taxonomy" id="4781"/>
    <lineage>
        <taxon>Eukaryota</taxon>
        <taxon>Sar</taxon>
        <taxon>Stramenopiles</taxon>
        <taxon>Oomycota</taxon>
        <taxon>Peronosporomycetes</taxon>
        <taxon>Peronosporales</taxon>
        <taxon>Peronosporaceae</taxon>
        <taxon>Plasmopara</taxon>
    </lineage>
</organism>
<dbReference type="Proteomes" id="UP000054928">
    <property type="component" value="Unassembled WGS sequence"/>
</dbReference>
<accession>A0A0N7L8B4</accession>